<protein>
    <submittedName>
        <fullName evidence="3">ROK family protein</fullName>
    </submittedName>
</protein>
<dbReference type="Gene3D" id="3.30.420.40">
    <property type="match status" value="2"/>
</dbReference>
<dbReference type="Pfam" id="PF00480">
    <property type="entry name" value="ROK"/>
    <property type="match status" value="1"/>
</dbReference>
<comment type="similarity">
    <text evidence="1">Belongs to the ROK (NagC/XylR) family.</text>
</comment>
<dbReference type="RefSeq" id="WP_241051726.1">
    <property type="nucleotide sequence ID" value="NZ_JAKZBV010000001.1"/>
</dbReference>
<dbReference type="EMBL" id="JAKZBV010000001">
    <property type="protein sequence ID" value="MCH6469244.1"/>
    <property type="molecule type" value="Genomic_DNA"/>
</dbReference>
<dbReference type="PANTHER" id="PTHR18964">
    <property type="entry name" value="ROK (REPRESSOR, ORF, KINASE) FAMILY"/>
    <property type="match status" value="1"/>
</dbReference>
<organism evidence="3 4">
    <name type="scientific">Sinomonas terrae</name>
    <dbReference type="NCBI Taxonomy" id="2908838"/>
    <lineage>
        <taxon>Bacteria</taxon>
        <taxon>Bacillati</taxon>
        <taxon>Actinomycetota</taxon>
        <taxon>Actinomycetes</taxon>
        <taxon>Micrococcales</taxon>
        <taxon>Micrococcaceae</taxon>
        <taxon>Sinomonas</taxon>
    </lineage>
</organism>
<proteinExistence type="inferred from homology"/>
<dbReference type="SUPFAM" id="SSF53067">
    <property type="entry name" value="Actin-like ATPase domain"/>
    <property type="match status" value="1"/>
</dbReference>
<dbReference type="InterPro" id="IPR043129">
    <property type="entry name" value="ATPase_NBD"/>
</dbReference>
<dbReference type="Pfam" id="PF09339">
    <property type="entry name" value="HTH_IclR"/>
    <property type="match status" value="1"/>
</dbReference>
<evidence type="ECO:0000256" key="1">
    <source>
        <dbReference type="ARBA" id="ARBA00006479"/>
    </source>
</evidence>
<reference evidence="3 4" key="1">
    <citation type="submission" date="2022-03" db="EMBL/GenBank/DDBJ databases">
        <title>Sinomonas sp. isolated from a soil.</title>
        <authorList>
            <person name="Han J."/>
            <person name="Kim D.-U."/>
        </authorList>
    </citation>
    <scope>NUCLEOTIDE SEQUENCE [LARGE SCALE GENOMIC DNA]</scope>
    <source>
        <strain evidence="3 4">5-5</strain>
    </source>
</reference>
<dbReference type="SUPFAM" id="SSF46785">
    <property type="entry name" value="Winged helix' DNA-binding domain"/>
    <property type="match status" value="1"/>
</dbReference>
<evidence type="ECO:0000313" key="4">
    <source>
        <dbReference type="Proteomes" id="UP001202922"/>
    </source>
</evidence>
<name>A0ABS9TXU8_9MICC</name>
<dbReference type="InterPro" id="IPR005471">
    <property type="entry name" value="Tscrpt_reg_IclR_N"/>
</dbReference>
<gene>
    <name evidence="3" type="ORF">L0M17_04450</name>
</gene>
<comment type="caution">
    <text evidence="3">The sequence shown here is derived from an EMBL/GenBank/DDBJ whole genome shotgun (WGS) entry which is preliminary data.</text>
</comment>
<dbReference type="Proteomes" id="UP001202922">
    <property type="component" value="Unassembled WGS sequence"/>
</dbReference>
<dbReference type="InterPro" id="IPR000600">
    <property type="entry name" value="ROK"/>
</dbReference>
<dbReference type="Gene3D" id="1.10.10.10">
    <property type="entry name" value="Winged helix-like DNA-binding domain superfamily/Winged helix DNA-binding domain"/>
    <property type="match status" value="1"/>
</dbReference>
<feature type="domain" description="HTH iclR-type" evidence="2">
    <location>
        <begin position="30"/>
        <end position="71"/>
    </location>
</feature>
<evidence type="ECO:0000259" key="2">
    <source>
        <dbReference type="Pfam" id="PF09339"/>
    </source>
</evidence>
<dbReference type="PANTHER" id="PTHR18964:SF149">
    <property type="entry name" value="BIFUNCTIONAL UDP-N-ACETYLGLUCOSAMINE 2-EPIMERASE_N-ACETYLMANNOSAMINE KINASE"/>
    <property type="match status" value="1"/>
</dbReference>
<keyword evidence="4" id="KW-1185">Reference proteome</keyword>
<dbReference type="InterPro" id="IPR036390">
    <property type="entry name" value="WH_DNA-bd_sf"/>
</dbReference>
<evidence type="ECO:0000313" key="3">
    <source>
        <dbReference type="EMBL" id="MCH6469244.1"/>
    </source>
</evidence>
<sequence length="403" mass="41442">MEVVKTARRAAVNGQVGPHVVRFVTARTVLTVLRGGGPYTVTELVELAGLTRATVIAVCEDLVRRGWAEEQDPERAGPQRGRPPRTFGFRADAGVVVGLDIGAHKTTALVADLRGEILATASGGLPRGTETGEARLDVVSAVALAALQDAGRRPRDVLSVGAGVAAPVDRNGHVAEGSGFWEMFDVGLAAALFDRHGWHVLLENDANLAALAEQWRGAAQGLDDVAVLLAGERLGGGIIESGRLLRGRNGAAGELAFLRLVDGAVGPHGIAQLAREWGADAAAQPKGLAGLNPAEVTAEAVFAAADDGDPAAAAVLRRLEDRMARVVAVLSTLLNPELVVLGGAIAPAAARLLPGIRAALPELTETPAEIEVSGLGGEAVALGAVRRALDDVAERSLEIALPG</sequence>
<dbReference type="InterPro" id="IPR036388">
    <property type="entry name" value="WH-like_DNA-bd_sf"/>
</dbReference>
<accession>A0ABS9TXU8</accession>